<protein>
    <recommendedName>
        <fullName evidence="5">Adenine/guanine phosphoribosyltransferase</fullName>
    </recommendedName>
</protein>
<dbReference type="InterPro" id="IPR011214">
    <property type="entry name" value="UCP020967"/>
</dbReference>
<evidence type="ECO:0000259" key="2">
    <source>
        <dbReference type="Pfam" id="PF15609"/>
    </source>
</evidence>
<dbReference type="Pfam" id="PF15609">
    <property type="entry name" value="PRTase_2"/>
    <property type="match status" value="1"/>
</dbReference>
<proteinExistence type="predicted"/>
<dbReference type="InterPro" id="IPR041688">
    <property type="entry name" value="PRTase_2"/>
</dbReference>
<evidence type="ECO:0000259" key="1">
    <source>
        <dbReference type="Pfam" id="PF12500"/>
    </source>
</evidence>
<dbReference type="Gene3D" id="3.40.50.2020">
    <property type="match status" value="1"/>
</dbReference>
<gene>
    <name evidence="3" type="ORF">HB762_06880</name>
</gene>
<keyword evidence="4" id="KW-1185">Reference proteome</keyword>
<dbReference type="Pfam" id="PF12500">
    <property type="entry name" value="TRSP"/>
    <property type="match status" value="1"/>
</dbReference>
<dbReference type="RefSeq" id="WP_255901519.1">
    <property type="nucleotide sequence ID" value="NZ_CP050463.1"/>
</dbReference>
<dbReference type="InterPro" id="IPR029057">
    <property type="entry name" value="PRTase-like"/>
</dbReference>
<sequence>MQKHNIQIKNGSLNITVLEQTIPLNELLDFASRENPKRGFLFVSKVLGKHIPVKPSHMRAAYDALVEKLNGDKSSFVVGMAETATGLGAGFADSLANKQNQPVYYQHTTRYKSDLPIWLTLDEAHSHAVDHILYQPEQILLNSITNCQRLILVDDEISTGRTLKLLGDKLLPKMKQVREVVIVSLVNWLSQEHRTQFDTWNLPVTYPSLLEGRFDFTPFPGFLPSLPKNVDKDLDKRACRSDLGRFGLKMPFDGSIPNLEIDHPRTVIGDGEHLYLPFLVAEKAEQQGGDIVFQSTTRSPIMLGNAIETKQAFRVDKRDVEHYIYNLQELGRKAVHFLEDESQREINQLASRFPLLASETV</sequence>
<dbReference type="InterPro" id="IPR022537">
    <property type="entry name" value="TRSP_dom"/>
</dbReference>
<evidence type="ECO:0000313" key="3">
    <source>
        <dbReference type="EMBL" id="UTZ31136.1"/>
    </source>
</evidence>
<dbReference type="CDD" id="cd06223">
    <property type="entry name" value="PRTases_typeI"/>
    <property type="match status" value="1"/>
</dbReference>
<accession>A0ABY5I9Z1</accession>
<name>A0ABY5I9Z1_9VIBR</name>
<dbReference type="EMBL" id="CP050470">
    <property type="protein sequence ID" value="UTZ31136.1"/>
    <property type="molecule type" value="Genomic_DNA"/>
</dbReference>
<dbReference type="Proteomes" id="UP001059912">
    <property type="component" value="Chromosome 1"/>
</dbReference>
<organism evidence="3 4">
    <name type="scientific">Vibrio campbellii</name>
    <dbReference type="NCBI Taxonomy" id="680"/>
    <lineage>
        <taxon>Bacteria</taxon>
        <taxon>Pseudomonadati</taxon>
        <taxon>Pseudomonadota</taxon>
        <taxon>Gammaproteobacteria</taxon>
        <taxon>Vibrionales</taxon>
        <taxon>Vibrionaceae</taxon>
        <taxon>Vibrio</taxon>
    </lineage>
</organism>
<dbReference type="InterPro" id="IPR000836">
    <property type="entry name" value="PRTase_dom"/>
</dbReference>
<evidence type="ECO:0008006" key="5">
    <source>
        <dbReference type="Google" id="ProtNLM"/>
    </source>
</evidence>
<reference evidence="3" key="1">
    <citation type="submission" date="2020-03" db="EMBL/GenBank/DDBJ databases">
        <title>Five strains of Vibrio campbellii isolated from Mariana Trench.</title>
        <authorList>
            <person name="Liang J."/>
            <person name="Zhang X.-H."/>
        </authorList>
    </citation>
    <scope>NUCLEOTIDE SEQUENCE</scope>
    <source>
        <strain evidence="3">LJC013</strain>
    </source>
</reference>
<dbReference type="SUPFAM" id="SSF53271">
    <property type="entry name" value="PRTase-like"/>
    <property type="match status" value="1"/>
</dbReference>
<dbReference type="PIRSF" id="PIRSF020967">
    <property type="entry name" value="UCP020967"/>
    <property type="match status" value="1"/>
</dbReference>
<evidence type="ECO:0000313" key="4">
    <source>
        <dbReference type="Proteomes" id="UP001059912"/>
    </source>
</evidence>
<feature type="domain" description="Orotate phosphoribosyltransferase-like" evidence="2">
    <location>
        <begin position="27"/>
        <end position="212"/>
    </location>
</feature>
<feature type="domain" description="TRSP" evidence="1">
    <location>
        <begin position="267"/>
        <end position="344"/>
    </location>
</feature>